<evidence type="ECO:0000313" key="2">
    <source>
        <dbReference type="EMBL" id="KKN92300.1"/>
    </source>
</evidence>
<organism evidence="2">
    <name type="scientific">marine sediment metagenome</name>
    <dbReference type="NCBI Taxonomy" id="412755"/>
    <lineage>
        <taxon>unclassified sequences</taxon>
        <taxon>metagenomes</taxon>
        <taxon>ecological metagenomes</taxon>
    </lineage>
</organism>
<evidence type="ECO:0000256" key="1">
    <source>
        <dbReference type="SAM" id="MobiDB-lite"/>
    </source>
</evidence>
<comment type="caution">
    <text evidence="2">The sequence shown here is derived from an EMBL/GenBank/DDBJ whole genome shotgun (WGS) entry which is preliminary data.</text>
</comment>
<accession>A0A0F9UGH4</accession>
<dbReference type="AlphaFoldDB" id="A0A0F9UGH4"/>
<sequence length="74" mass="8163">MRKGRVAKEARRTAAEARQAERGKRTNEQQLKKLIFSGHGHCKEAQRLAGGIDAGSIVEVAVEWEKSASFRGDV</sequence>
<dbReference type="EMBL" id="LAZR01000095">
    <property type="protein sequence ID" value="KKN92300.1"/>
    <property type="molecule type" value="Genomic_DNA"/>
</dbReference>
<gene>
    <name evidence="2" type="ORF">LCGC14_0207910</name>
</gene>
<feature type="region of interest" description="Disordered" evidence="1">
    <location>
        <begin position="1"/>
        <end position="29"/>
    </location>
</feature>
<name>A0A0F9UGH4_9ZZZZ</name>
<protein>
    <submittedName>
        <fullName evidence="2">Uncharacterized protein</fullName>
    </submittedName>
</protein>
<reference evidence="2" key="1">
    <citation type="journal article" date="2015" name="Nature">
        <title>Complex archaea that bridge the gap between prokaryotes and eukaryotes.</title>
        <authorList>
            <person name="Spang A."/>
            <person name="Saw J.H."/>
            <person name="Jorgensen S.L."/>
            <person name="Zaremba-Niedzwiedzka K."/>
            <person name="Martijn J."/>
            <person name="Lind A.E."/>
            <person name="van Eijk R."/>
            <person name="Schleper C."/>
            <person name="Guy L."/>
            <person name="Ettema T.J."/>
        </authorList>
    </citation>
    <scope>NUCLEOTIDE SEQUENCE</scope>
</reference>
<proteinExistence type="predicted"/>